<evidence type="ECO:0000256" key="1">
    <source>
        <dbReference type="SAM" id="MobiDB-lite"/>
    </source>
</evidence>
<feature type="region of interest" description="Disordered" evidence="1">
    <location>
        <begin position="274"/>
        <end position="328"/>
    </location>
</feature>
<evidence type="ECO:0000313" key="2">
    <source>
        <dbReference type="EMBL" id="CAD8616485.1"/>
    </source>
</evidence>
<gene>
    <name evidence="2" type="ORF">CPEL01642_LOCUS19866</name>
</gene>
<organism evidence="2">
    <name type="scientific">Coccolithus braarudii</name>
    <dbReference type="NCBI Taxonomy" id="221442"/>
    <lineage>
        <taxon>Eukaryota</taxon>
        <taxon>Haptista</taxon>
        <taxon>Haptophyta</taxon>
        <taxon>Prymnesiophyceae</taxon>
        <taxon>Coccolithales</taxon>
        <taxon>Coccolithaceae</taxon>
        <taxon>Coccolithus</taxon>
    </lineage>
</organism>
<dbReference type="AlphaFoldDB" id="A0A7S0LPE5"/>
<reference evidence="2" key="1">
    <citation type="submission" date="2021-01" db="EMBL/GenBank/DDBJ databases">
        <authorList>
            <person name="Corre E."/>
            <person name="Pelletier E."/>
            <person name="Niang G."/>
            <person name="Scheremetjew M."/>
            <person name="Finn R."/>
            <person name="Kale V."/>
            <person name="Holt S."/>
            <person name="Cochrane G."/>
            <person name="Meng A."/>
            <person name="Brown T."/>
            <person name="Cohen L."/>
        </authorList>
    </citation>
    <scope>NUCLEOTIDE SEQUENCE</scope>
    <source>
        <strain evidence="2">PLY182g</strain>
    </source>
</reference>
<proteinExistence type="predicted"/>
<name>A0A7S0LPE5_9EUKA</name>
<feature type="compositionally biased region" description="Basic residues" evidence="1">
    <location>
        <begin position="277"/>
        <end position="287"/>
    </location>
</feature>
<sequence>MSMTSWKVTVDEYAKYLDTELKPGGRYLLTVLGNHVNFVPILGCGIKCCAKGFNLGLDQIDALWEVPAEYSLKSLVIQLKNEPVEADEEPGLPYHKMWVDGTDADLHACTGCIQAARRLRSGDVIVSGYIDGKTCEPTFFGAASGVRIFQASQSLRTAVVGFIETIPVDYGVVYIERLAFGTTMKFKADPNLDEGEIEGAEYSVFVENVGSKTLTITVEEETIVPEDGSKPYKKWVMEAPGSTAKSKTISFNIDMAIILEAEYVAGLAGTLPEPKRNKASRVKSMKKEKKEAPPAPVEEPVKPTSFVGKIKRGLSLKKNTPAKAAAPA</sequence>
<dbReference type="EMBL" id="HBEY01041548">
    <property type="protein sequence ID" value="CAD8616485.1"/>
    <property type="molecule type" value="Transcribed_RNA"/>
</dbReference>
<protein>
    <submittedName>
        <fullName evidence="2">Uncharacterized protein</fullName>
    </submittedName>
</protein>
<accession>A0A7S0LPE5</accession>